<feature type="transmembrane region" description="Helical" evidence="1">
    <location>
        <begin position="361"/>
        <end position="382"/>
    </location>
</feature>
<dbReference type="InterPro" id="IPR001036">
    <property type="entry name" value="Acrflvin-R"/>
</dbReference>
<dbReference type="PANTHER" id="PTHR32063:SF18">
    <property type="entry name" value="CATION EFFLUX SYSTEM PROTEIN"/>
    <property type="match status" value="1"/>
</dbReference>
<dbReference type="InterPro" id="IPR027463">
    <property type="entry name" value="AcrB_DN_DC_subdom"/>
</dbReference>
<keyword evidence="1" id="KW-1133">Transmembrane helix</keyword>
<gene>
    <name evidence="2" type="ORF">DSM107014_14745</name>
</gene>
<comment type="caution">
    <text evidence="2">The sequence shown here is derived from an EMBL/GenBank/DDBJ whole genome shotgun (WGS) entry which is preliminary data.</text>
</comment>
<dbReference type="PRINTS" id="PR00702">
    <property type="entry name" value="ACRIFLAVINRP"/>
</dbReference>
<dbReference type="SUPFAM" id="SSF82714">
    <property type="entry name" value="Multidrug efflux transporter AcrB TolC docking domain, DN and DC subdomains"/>
    <property type="match status" value="2"/>
</dbReference>
<dbReference type="GO" id="GO:0005886">
    <property type="term" value="C:plasma membrane"/>
    <property type="evidence" value="ECO:0007669"/>
    <property type="project" value="TreeGrafter"/>
</dbReference>
<keyword evidence="1" id="KW-0812">Transmembrane</keyword>
<dbReference type="Gene3D" id="3.30.2090.10">
    <property type="entry name" value="Multidrug efflux transporter AcrB TolC docking domain, DN and DC subdomains"/>
    <property type="match status" value="2"/>
</dbReference>
<accession>A0A941GXL8</accession>
<feature type="transmembrane region" description="Helical" evidence="1">
    <location>
        <begin position="388"/>
        <end position="408"/>
    </location>
</feature>
<dbReference type="PANTHER" id="PTHR32063">
    <property type="match status" value="1"/>
</dbReference>
<dbReference type="GO" id="GO:0042910">
    <property type="term" value="F:xenobiotic transmembrane transporter activity"/>
    <property type="evidence" value="ECO:0007669"/>
    <property type="project" value="TreeGrafter"/>
</dbReference>
<keyword evidence="1" id="KW-0472">Membrane</keyword>
<sequence length="1033" mass="114441">MWNIFYRNFRLLILTICLILVWGLTSFETLPRMEDPEISDRWALITTQFPGASAARVESLVTDKIEQKLTEIEEIKTIMSSSYIGSSSIVLKLKPQISDIEGAWSKIRDKLGDVIPQLPDKALKPEFKVISSRVYSLIAALTWELDTPANYAILSRLAEELENKLLGVGGTETVELAGSLQEEIVVEIEPAALQSLGITPQELAGQIRLSDAKVSAGQVRGESNDILVEVDTELDSIEQIRSIPISVAKNSGEVARLGDIAQVKKGIREPATELAIINGRAAIAVAAQAESDSRIDYWTKTMRQTIKEFKENLPEGVGLDIIFYQNIYVTEQIKSLMQNFWFGSLLVLICTCLIMGWKSTWVIGTSLPLTVLMVFGAMKMLGISVNNISVTGLIIALGMLIDNAIIMVDELTCELKTTIHPEQAITQRVSYLANPLLSSTLTTVLSFLPMILMSGESGEFVSGLGYTVILALLSSLFVTLTIIPALTARMHKIEDEIRHQKKSAKYWISYWWQHGFSHPRLTSSYRYILDRMFRKPLLGVVLSLIIPVIGFVVSPNLPLQLFPPTERNQVYIELQLPGSASMKETHSQVLEVEKIIGQHPEIVNVQWFLGRNAPAFYYNVERLRTNQANYAQGIVKFKSLGRNTNELINTMQKELDLTFPSTIVLLRQLEQGAWAPAPIELRIYGHNLDTLRDLGNQARLAMSEVKEITHTNASISDVLPKLELRLDEEQARIAGLDNTEIAQQLDASLEGYVGGSILEDTEELPVRVRLSQANRSNLEDVASLDIIGRNENKSSIPLSAIAELKLASEVANITRRNNERVNNIYGYIQAGVLPETVLTALKQRLEEINFQLPPGYSLEYGGNFEIRNDTFNNLFDTIPVIVVLTLACLVLSLGSFLSTGIVVLVGIASMGFGLLSLWIFHYPLGFMAILGIVALVGVSINDSIVVLTAFGADPNARRGNIKVIREIVIHCTRHNLATTITSVASFTPLLLSGGLFWPPMAVSMVVGIIGTTFMAISFTPCIYLLLIKRTRSF</sequence>
<feature type="transmembrane region" description="Helical" evidence="1">
    <location>
        <begin position="874"/>
        <end position="894"/>
    </location>
</feature>
<feature type="transmembrane region" description="Helical" evidence="1">
    <location>
        <begin position="1003"/>
        <end position="1026"/>
    </location>
</feature>
<dbReference type="Gene3D" id="3.30.70.1440">
    <property type="entry name" value="Multidrug efflux transporter AcrB pore domain"/>
    <property type="match status" value="1"/>
</dbReference>
<feature type="transmembrane region" description="Helical" evidence="1">
    <location>
        <begin position="336"/>
        <end position="354"/>
    </location>
</feature>
<dbReference type="Gene3D" id="1.20.1640.10">
    <property type="entry name" value="Multidrug efflux transporter AcrB transmembrane domain"/>
    <property type="match status" value="2"/>
</dbReference>
<proteinExistence type="predicted"/>
<dbReference type="SUPFAM" id="SSF82693">
    <property type="entry name" value="Multidrug efflux transporter AcrB pore domain, PN1, PN2, PC1 and PC2 subdomains"/>
    <property type="match status" value="3"/>
</dbReference>
<dbReference type="Gene3D" id="3.30.70.1430">
    <property type="entry name" value="Multidrug efflux transporter AcrB pore domain"/>
    <property type="match status" value="2"/>
</dbReference>
<feature type="transmembrane region" description="Helical" evidence="1">
    <location>
        <begin position="429"/>
        <end position="452"/>
    </location>
</feature>
<feature type="transmembrane region" description="Helical" evidence="1">
    <location>
        <begin position="464"/>
        <end position="488"/>
    </location>
</feature>
<organism evidence="2 3">
    <name type="scientific">Gomphosphaeria aponina SAG 52.96 = DSM 107014</name>
    <dbReference type="NCBI Taxonomy" id="1521640"/>
    <lineage>
        <taxon>Bacteria</taxon>
        <taxon>Bacillati</taxon>
        <taxon>Cyanobacteriota</taxon>
        <taxon>Cyanophyceae</taxon>
        <taxon>Oscillatoriophycideae</taxon>
        <taxon>Chroococcales</taxon>
        <taxon>Gomphosphaeriaceae</taxon>
        <taxon>Gomphosphaeria</taxon>
    </lineage>
</organism>
<dbReference type="EMBL" id="JADQBC010000110">
    <property type="protein sequence ID" value="MBR8829131.1"/>
    <property type="molecule type" value="Genomic_DNA"/>
</dbReference>
<protein>
    <submittedName>
        <fullName evidence="2">Efflux RND transporter permease subunit</fullName>
    </submittedName>
</protein>
<dbReference type="AlphaFoldDB" id="A0A941GXL8"/>
<evidence type="ECO:0000256" key="1">
    <source>
        <dbReference type="SAM" id="Phobius"/>
    </source>
</evidence>
<feature type="transmembrane region" description="Helical" evidence="1">
    <location>
        <begin position="901"/>
        <end position="920"/>
    </location>
</feature>
<dbReference type="Proteomes" id="UP000767446">
    <property type="component" value="Unassembled WGS sequence"/>
</dbReference>
<evidence type="ECO:0000313" key="2">
    <source>
        <dbReference type="EMBL" id="MBR8829131.1"/>
    </source>
</evidence>
<feature type="transmembrane region" description="Helical" evidence="1">
    <location>
        <begin position="926"/>
        <end position="952"/>
    </location>
</feature>
<reference evidence="2" key="1">
    <citation type="submission" date="2021-02" db="EMBL/GenBank/DDBJ databases">
        <title>Metagenome analyses of Stigonema ocellatum DSM 106950, Chlorogloea purpurea SAG 13.99 and Gomphosphaeria aponina DSM 107014.</title>
        <authorList>
            <person name="Marter P."/>
            <person name="Huang S."/>
        </authorList>
    </citation>
    <scope>NUCLEOTIDE SEQUENCE</scope>
    <source>
        <strain evidence="2">JP213</strain>
    </source>
</reference>
<dbReference type="Pfam" id="PF00873">
    <property type="entry name" value="ACR_tran"/>
    <property type="match status" value="1"/>
</dbReference>
<dbReference type="SUPFAM" id="SSF82866">
    <property type="entry name" value="Multidrug efflux transporter AcrB transmembrane domain"/>
    <property type="match status" value="2"/>
</dbReference>
<feature type="transmembrane region" description="Helical" evidence="1">
    <location>
        <begin position="973"/>
        <end position="997"/>
    </location>
</feature>
<evidence type="ECO:0000313" key="3">
    <source>
        <dbReference type="Proteomes" id="UP000767446"/>
    </source>
</evidence>
<name>A0A941GXL8_9CHRO</name>
<dbReference type="Gene3D" id="3.30.70.1320">
    <property type="entry name" value="Multidrug efflux transporter AcrB pore domain like"/>
    <property type="match status" value="1"/>
</dbReference>
<feature type="transmembrane region" description="Helical" evidence="1">
    <location>
        <begin position="536"/>
        <end position="557"/>
    </location>
</feature>